<dbReference type="RefSeq" id="WP_058422771.1">
    <property type="nucleotide sequence ID" value="NZ_LKEF01000096.1"/>
</dbReference>
<dbReference type="InterPro" id="IPR032710">
    <property type="entry name" value="NTF2-like_dom_sf"/>
</dbReference>
<dbReference type="Proteomes" id="UP000054197">
    <property type="component" value="Unassembled WGS sequence"/>
</dbReference>
<dbReference type="EMBL" id="LKEF01000096">
    <property type="protein sequence ID" value="KTB54560.1"/>
    <property type="molecule type" value="Genomic_DNA"/>
</dbReference>
<dbReference type="SUPFAM" id="SSF54427">
    <property type="entry name" value="NTF2-like"/>
    <property type="match status" value="1"/>
</dbReference>
<accession>A0A0W0H185</accession>
<dbReference type="PANTHER" id="PTHR38436:SF1">
    <property type="entry name" value="ESTER CYCLASE"/>
    <property type="match status" value="1"/>
</dbReference>
<sequence length="136" mass="14976">MSAVNKAIVRRFNQKVIESCDRHEFEVLVAQDFINHSAAAGQDGGREGLWHTFHNVLHPGLSDLEVEVLDQVAEDDKVTTRKRITGRHCGVIAGIQATGRAVSIDIIDIVRIRNGQYVEHWGVNSLPSVLAALRSG</sequence>
<dbReference type="Pfam" id="PF07366">
    <property type="entry name" value="SnoaL"/>
    <property type="match status" value="1"/>
</dbReference>
<dbReference type="InterPro" id="IPR009959">
    <property type="entry name" value="Cyclase_SnoaL-like"/>
</dbReference>
<dbReference type="GO" id="GO:0030638">
    <property type="term" value="P:polyketide metabolic process"/>
    <property type="evidence" value="ECO:0007669"/>
    <property type="project" value="InterPro"/>
</dbReference>
<protein>
    <submittedName>
        <fullName evidence="1">Ester cyclase</fullName>
    </submittedName>
</protein>
<evidence type="ECO:0000313" key="1">
    <source>
        <dbReference type="EMBL" id="KTB54560.1"/>
    </source>
</evidence>
<proteinExistence type="predicted"/>
<dbReference type="Gene3D" id="3.10.450.50">
    <property type="match status" value="1"/>
</dbReference>
<dbReference type="PANTHER" id="PTHR38436">
    <property type="entry name" value="POLYKETIDE CYCLASE SNOAL-LIKE DOMAIN"/>
    <property type="match status" value="1"/>
</dbReference>
<name>A0A0W0H185_PSEFL</name>
<gene>
    <name evidence="1" type="ORF">AO063_11095</name>
</gene>
<evidence type="ECO:0000313" key="2">
    <source>
        <dbReference type="Proteomes" id="UP000054197"/>
    </source>
</evidence>
<reference evidence="1 2" key="1">
    <citation type="submission" date="2015-09" db="EMBL/GenBank/DDBJ databases">
        <title>Genome sequence of ICMP 11288.</title>
        <authorList>
            <person name="Visnovsky S."/>
            <person name="Lu A."/>
            <person name="Panda P."/>
            <person name="Pitman A."/>
        </authorList>
    </citation>
    <scope>NUCLEOTIDE SEQUENCE [LARGE SCALE GENOMIC DNA]</scope>
    <source>
        <strain evidence="1 2">ICMP 11288</strain>
    </source>
</reference>
<organism evidence="1 2">
    <name type="scientific">Pseudomonas fluorescens ICMP 11288</name>
    <dbReference type="NCBI Taxonomy" id="1198309"/>
    <lineage>
        <taxon>Bacteria</taxon>
        <taxon>Pseudomonadati</taxon>
        <taxon>Pseudomonadota</taxon>
        <taxon>Gammaproteobacteria</taxon>
        <taxon>Pseudomonadales</taxon>
        <taxon>Pseudomonadaceae</taxon>
        <taxon>Pseudomonas</taxon>
    </lineage>
</organism>
<comment type="caution">
    <text evidence="1">The sequence shown here is derived from an EMBL/GenBank/DDBJ whole genome shotgun (WGS) entry which is preliminary data.</text>
</comment>
<dbReference type="AlphaFoldDB" id="A0A0W0H185"/>